<dbReference type="Pfam" id="PF05893">
    <property type="entry name" value="LuxC"/>
    <property type="match status" value="1"/>
</dbReference>
<dbReference type="AlphaFoldDB" id="A0A7W9W600"/>
<protein>
    <recommendedName>
        <fullName evidence="4">Long-chain-fatty-acyl-CoA reductase</fullName>
    </recommendedName>
</protein>
<evidence type="ECO:0000313" key="3">
    <source>
        <dbReference type="Proteomes" id="UP000520814"/>
    </source>
</evidence>
<proteinExistence type="predicted"/>
<dbReference type="GO" id="GO:0008218">
    <property type="term" value="P:bioluminescence"/>
    <property type="evidence" value="ECO:0007669"/>
    <property type="project" value="InterPro"/>
</dbReference>
<reference evidence="2 3" key="1">
    <citation type="submission" date="2020-08" db="EMBL/GenBank/DDBJ databases">
        <title>Genomic Encyclopedia of Type Strains, Phase IV (KMG-IV): sequencing the most valuable type-strain genomes for metagenomic binning, comparative biology and taxonomic classification.</title>
        <authorList>
            <person name="Goeker M."/>
        </authorList>
    </citation>
    <scope>NUCLEOTIDE SEQUENCE [LARGE SCALE GENOMIC DNA]</scope>
    <source>
        <strain evidence="2 3">DSM 23562</strain>
    </source>
</reference>
<keyword evidence="1" id="KW-0521">NADP</keyword>
<name>A0A7W9W600_ARMRO</name>
<keyword evidence="3" id="KW-1185">Reference proteome</keyword>
<accession>A0A7W9W600</accession>
<dbReference type="EMBL" id="JACHGW010000001">
    <property type="protein sequence ID" value="MBB6049606.1"/>
    <property type="molecule type" value="Genomic_DNA"/>
</dbReference>
<dbReference type="RefSeq" id="WP_184193204.1">
    <property type="nucleotide sequence ID" value="NZ_JACHGW010000001.1"/>
</dbReference>
<comment type="caution">
    <text evidence="2">The sequence shown here is derived from an EMBL/GenBank/DDBJ whole genome shotgun (WGS) entry which is preliminary data.</text>
</comment>
<organism evidence="2 3">
    <name type="scientific">Armatimonas rosea</name>
    <dbReference type="NCBI Taxonomy" id="685828"/>
    <lineage>
        <taxon>Bacteria</taxon>
        <taxon>Bacillati</taxon>
        <taxon>Armatimonadota</taxon>
        <taxon>Armatimonadia</taxon>
        <taxon>Armatimonadales</taxon>
        <taxon>Armatimonadaceae</taxon>
        <taxon>Armatimonas</taxon>
    </lineage>
</organism>
<gene>
    <name evidence="2" type="ORF">HNQ39_001368</name>
</gene>
<evidence type="ECO:0000256" key="1">
    <source>
        <dbReference type="ARBA" id="ARBA00022857"/>
    </source>
</evidence>
<dbReference type="GO" id="GO:0003995">
    <property type="term" value="F:acyl-CoA dehydrogenase activity"/>
    <property type="evidence" value="ECO:0007669"/>
    <property type="project" value="InterPro"/>
</dbReference>
<evidence type="ECO:0008006" key="4">
    <source>
        <dbReference type="Google" id="ProtNLM"/>
    </source>
</evidence>
<dbReference type="InterPro" id="IPR008670">
    <property type="entry name" value="CoA_reduct_LuxC"/>
</dbReference>
<evidence type="ECO:0000313" key="2">
    <source>
        <dbReference type="EMBL" id="MBB6049606.1"/>
    </source>
</evidence>
<dbReference type="Proteomes" id="UP000520814">
    <property type="component" value="Unassembled WGS sequence"/>
</dbReference>
<sequence length="386" mass="42276">METTPQTVRETLAKLRELPPIPVERRLAALGAFWQKVPLAPPPETGAFPWAQVRRGIAALAASAPHCSEPVELGKPGVLALILAGNTPLLAWPTLHYCVLLGIPVFIKQSRDETVWTRHFVETLTEIDAEVAALLHLDLFPGMVDERMLSLLTIADATIAYGSDETLEALWPHLYWKPFLPFGHATSIGFWCDGSSQYREGGEGFARDVLMYDQQGCLSPQTIFVDWGNHGAISAGQLLAGELAKVVDDLKVPPVTDLAIAREVREVADIARFTPTDYVIQDSHLRWTVIYGTQPKILSHGTGHGIVRIVPTYHRFMRHLPFILGSLQGKVSSVGVAGDMSQELGMALEAVGVSRICRAGEMQTPPLDWKNGGVDLRAWLVESLAS</sequence>